<evidence type="ECO:0000256" key="5">
    <source>
        <dbReference type="ARBA" id="ARBA00023242"/>
    </source>
</evidence>
<evidence type="ECO:0000256" key="4">
    <source>
        <dbReference type="ARBA" id="ARBA00023163"/>
    </source>
</evidence>
<dbReference type="PROSITE" id="PS50014">
    <property type="entry name" value="BROMODOMAIN_2"/>
    <property type="match status" value="1"/>
</dbReference>
<dbReference type="InterPro" id="IPR021900">
    <property type="entry name" value="DUF3512"/>
</dbReference>
<feature type="compositionally biased region" description="Basic residues" evidence="7">
    <location>
        <begin position="102"/>
        <end position="132"/>
    </location>
</feature>
<dbReference type="EMBL" id="CAKKLH010000246">
    <property type="protein sequence ID" value="CAH0106995.1"/>
    <property type="molecule type" value="Genomic_DNA"/>
</dbReference>
<dbReference type="InterPro" id="IPR001487">
    <property type="entry name" value="Bromodomain"/>
</dbReference>
<dbReference type="InterPro" id="IPR051831">
    <property type="entry name" value="Bromodomain_contain_prot"/>
</dbReference>
<feature type="region of interest" description="Disordered" evidence="7">
    <location>
        <begin position="1"/>
        <end position="146"/>
    </location>
</feature>
<dbReference type="PRINTS" id="PR00503">
    <property type="entry name" value="BROMODOMAIN"/>
</dbReference>
<accession>A0A8J2WH36</accession>
<protein>
    <recommendedName>
        <fullName evidence="8">Bromo domain-containing protein</fullName>
    </recommendedName>
</protein>
<sequence length="776" mass="86572">MTKRILEISSNSPKHMGSKKHKKHKSDRWGRYESAQGQGTDRPQLRLILKVGGASTPDLVDHGDSSSGMSNRPGIVNLPYGTEDDSRQSSLFSLHDGSEKEKHKKKKEKKKKKNKDKDKEKKKHKHKDKKRKDKDESAPEGDESFRYEVITVQPSNPTHGGALSPRPILKISTTSLDSGTGSNISSSLATTRVQRTSPGAAPIRTSLRPRQERPALQKLLELLMPNLERKDPRQFFAWPVTDSIAPNYSSIITKPMDFSTMKQKIEDNQYKTLQEFTDDFVLMCNNAMTYNQPDTVYYKAAKRLLHTGLRNLTAEKVRPYVPTISNYGELTVTHLGFEPLEESFRAFAIRQEQSAEGMESADHEMETGFSSGGETAVETARDSFLKNESPNKSHMDALPDDMTPDEILEQAKEAAQIAANKLGYQHPNAKMGFLRQRKDGTTSLAILTPCNTGALPGTTEVPVTLGALTGKVQPGPGTGQLMGFREDRRNQVKPVKPLYYGPFGSYAPSYDSTFSNLSKEESDLVLGTYGEETGVPYAESILDFVRDCDYALHIADDLLNLMTHGEHSAVARILEEKRRIHQQQVLQQLEQEQLQQQQQQLLQTQHANENDSFNLNALRSLGDLGIDVSFLDSFDPFLEAQFKAEQRAREASQSCLDETGSLISTLEKTQRERLSKTPPPHLSNIMPPSDFELQLVGKITEGIAYVAKQSTPSTVASVEGVRKAMGVSLDRLPMSDTNLIPRPTMSMENDQRDIESELSKLLGEDGVSDVMTDIFR</sequence>
<reference evidence="9" key="1">
    <citation type="submission" date="2021-11" db="EMBL/GenBank/DDBJ databases">
        <authorList>
            <person name="Schell T."/>
        </authorList>
    </citation>
    <scope>NUCLEOTIDE SEQUENCE</scope>
    <source>
        <strain evidence="9">M5</strain>
    </source>
</reference>
<dbReference type="PANTHER" id="PTHR22881:SF27">
    <property type="entry name" value="BROMODOMAIN CONTAINING 7_9"/>
    <property type="match status" value="1"/>
</dbReference>
<keyword evidence="10" id="KW-1185">Reference proteome</keyword>
<feature type="region of interest" description="Disordered" evidence="7">
    <location>
        <begin position="668"/>
        <end position="687"/>
    </location>
</feature>
<dbReference type="GO" id="GO:0006357">
    <property type="term" value="P:regulation of transcription by RNA polymerase II"/>
    <property type="evidence" value="ECO:0007669"/>
    <property type="project" value="TreeGrafter"/>
</dbReference>
<dbReference type="GO" id="GO:0005634">
    <property type="term" value="C:nucleus"/>
    <property type="evidence" value="ECO:0007669"/>
    <property type="project" value="UniProtKB-SubCell"/>
</dbReference>
<evidence type="ECO:0000259" key="8">
    <source>
        <dbReference type="PROSITE" id="PS50014"/>
    </source>
</evidence>
<feature type="compositionally biased region" description="Polar residues" evidence="7">
    <location>
        <begin position="177"/>
        <end position="197"/>
    </location>
</feature>
<evidence type="ECO:0000256" key="6">
    <source>
        <dbReference type="PROSITE-ProRule" id="PRU00035"/>
    </source>
</evidence>
<evidence type="ECO:0000256" key="7">
    <source>
        <dbReference type="SAM" id="MobiDB-lite"/>
    </source>
</evidence>
<dbReference type="PANTHER" id="PTHR22881">
    <property type="entry name" value="BROMODOMAIN CONTAINING PROTEIN"/>
    <property type="match status" value="1"/>
</dbReference>
<dbReference type="AlphaFoldDB" id="A0A8J2WH36"/>
<gene>
    <name evidence="9" type="ORF">DGAL_LOCUS10279</name>
</gene>
<keyword evidence="2" id="KW-0805">Transcription regulation</keyword>
<dbReference type="Gene3D" id="1.20.920.10">
    <property type="entry name" value="Bromodomain-like"/>
    <property type="match status" value="1"/>
</dbReference>
<organism evidence="9 10">
    <name type="scientific">Daphnia galeata</name>
    <dbReference type="NCBI Taxonomy" id="27404"/>
    <lineage>
        <taxon>Eukaryota</taxon>
        <taxon>Metazoa</taxon>
        <taxon>Ecdysozoa</taxon>
        <taxon>Arthropoda</taxon>
        <taxon>Crustacea</taxon>
        <taxon>Branchiopoda</taxon>
        <taxon>Diplostraca</taxon>
        <taxon>Cladocera</taxon>
        <taxon>Anomopoda</taxon>
        <taxon>Daphniidae</taxon>
        <taxon>Daphnia</taxon>
    </lineage>
</organism>
<evidence type="ECO:0000256" key="1">
    <source>
        <dbReference type="ARBA" id="ARBA00004123"/>
    </source>
</evidence>
<evidence type="ECO:0000313" key="9">
    <source>
        <dbReference type="EMBL" id="CAH0106995.1"/>
    </source>
</evidence>
<evidence type="ECO:0000313" key="10">
    <source>
        <dbReference type="Proteomes" id="UP000789390"/>
    </source>
</evidence>
<evidence type="ECO:0000256" key="2">
    <source>
        <dbReference type="ARBA" id="ARBA00023015"/>
    </source>
</evidence>
<evidence type="ECO:0000256" key="3">
    <source>
        <dbReference type="ARBA" id="ARBA00023117"/>
    </source>
</evidence>
<feature type="domain" description="Bromo" evidence="8">
    <location>
        <begin position="228"/>
        <end position="298"/>
    </location>
</feature>
<keyword evidence="5" id="KW-0539">Nucleus</keyword>
<dbReference type="OrthoDB" id="21648at2759"/>
<dbReference type="Pfam" id="PF12024">
    <property type="entry name" value="DUF3512"/>
    <property type="match status" value="1"/>
</dbReference>
<name>A0A8J2WH36_9CRUS</name>
<dbReference type="Pfam" id="PF00439">
    <property type="entry name" value="Bromodomain"/>
    <property type="match status" value="1"/>
</dbReference>
<proteinExistence type="predicted"/>
<comment type="subcellular location">
    <subcellularLocation>
        <location evidence="1">Nucleus</location>
    </subcellularLocation>
</comment>
<dbReference type="InterPro" id="IPR036427">
    <property type="entry name" value="Bromodomain-like_sf"/>
</dbReference>
<feature type="compositionally biased region" description="Basic residues" evidence="7">
    <location>
        <begin position="16"/>
        <end position="26"/>
    </location>
</feature>
<dbReference type="SUPFAM" id="SSF47370">
    <property type="entry name" value="Bromodomain"/>
    <property type="match status" value="1"/>
</dbReference>
<dbReference type="CDD" id="cd05513">
    <property type="entry name" value="Bromo_brd7_like"/>
    <property type="match status" value="1"/>
</dbReference>
<dbReference type="Proteomes" id="UP000789390">
    <property type="component" value="Unassembled WGS sequence"/>
</dbReference>
<keyword evidence="3 6" id="KW-0103">Bromodomain</keyword>
<dbReference type="SMART" id="SM00297">
    <property type="entry name" value="BROMO"/>
    <property type="match status" value="1"/>
</dbReference>
<feature type="region of interest" description="Disordered" evidence="7">
    <location>
        <begin position="177"/>
        <end position="204"/>
    </location>
</feature>
<comment type="caution">
    <text evidence="9">The sequence shown here is derived from an EMBL/GenBank/DDBJ whole genome shotgun (WGS) entry which is preliminary data.</text>
</comment>
<keyword evidence="4" id="KW-0804">Transcription</keyword>